<dbReference type="SUPFAM" id="SSF53850">
    <property type="entry name" value="Periplasmic binding protein-like II"/>
    <property type="match status" value="1"/>
</dbReference>
<accession>A0A171CXU3</accession>
<dbReference type="Proteomes" id="UP000077701">
    <property type="component" value="Unassembled WGS sequence"/>
</dbReference>
<dbReference type="Gene3D" id="3.10.105.10">
    <property type="entry name" value="Dipeptide-binding Protein, Domain 3"/>
    <property type="match status" value="1"/>
</dbReference>
<evidence type="ECO:0000256" key="1">
    <source>
        <dbReference type="SAM" id="MobiDB-lite"/>
    </source>
</evidence>
<dbReference type="PIRSF" id="PIRSF002741">
    <property type="entry name" value="MppA"/>
    <property type="match status" value="1"/>
</dbReference>
<gene>
    <name evidence="4" type="ORF">PS9374_03043</name>
</gene>
<dbReference type="GO" id="GO:0043190">
    <property type="term" value="C:ATP-binding cassette (ABC) transporter complex"/>
    <property type="evidence" value="ECO:0007669"/>
    <property type="project" value="InterPro"/>
</dbReference>
<dbReference type="Pfam" id="PF00496">
    <property type="entry name" value="SBP_bac_5"/>
    <property type="match status" value="1"/>
</dbReference>
<dbReference type="GO" id="GO:0015833">
    <property type="term" value="P:peptide transport"/>
    <property type="evidence" value="ECO:0007669"/>
    <property type="project" value="TreeGrafter"/>
</dbReference>
<dbReference type="GO" id="GO:0042597">
    <property type="term" value="C:periplasmic space"/>
    <property type="evidence" value="ECO:0007669"/>
    <property type="project" value="UniProtKB-ARBA"/>
</dbReference>
<dbReference type="AlphaFoldDB" id="A0A171CXU3"/>
<reference evidence="4 5" key="1">
    <citation type="journal article" date="2016" name="Genome Announc.">
        <title>Draft Genome Sequence of Planomonospora sphaerica JCM9374, a Rare Actinomycete.</title>
        <authorList>
            <person name="Dohra H."/>
            <person name="Suzuki T."/>
            <person name="Inoue Y."/>
            <person name="Kodani S."/>
        </authorList>
    </citation>
    <scope>NUCLEOTIDE SEQUENCE [LARGE SCALE GENOMIC DNA]</scope>
    <source>
        <strain evidence="4 5">JCM 9374</strain>
    </source>
</reference>
<dbReference type="PANTHER" id="PTHR30290">
    <property type="entry name" value="PERIPLASMIC BINDING COMPONENT OF ABC TRANSPORTER"/>
    <property type="match status" value="1"/>
</dbReference>
<feature type="domain" description="Solute-binding protein family 5" evidence="3">
    <location>
        <begin position="99"/>
        <end position="425"/>
    </location>
</feature>
<dbReference type="EMBL" id="BDCX01000006">
    <property type="protein sequence ID" value="GAT67390.1"/>
    <property type="molecule type" value="Genomic_DNA"/>
</dbReference>
<proteinExistence type="predicted"/>
<dbReference type="STRING" id="161355.PS9374_03043"/>
<dbReference type="InterPro" id="IPR039424">
    <property type="entry name" value="SBP_5"/>
</dbReference>
<dbReference type="RefSeq" id="WP_084008355.1">
    <property type="nucleotide sequence ID" value="NZ_BDCX01000006.1"/>
</dbReference>
<dbReference type="OrthoDB" id="7888869at2"/>
<dbReference type="GO" id="GO:1904680">
    <property type="term" value="F:peptide transmembrane transporter activity"/>
    <property type="evidence" value="ECO:0007669"/>
    <property type="project" value="TreeGrafter"/>
</dbReference>
<evidence type="ECO:0000259" key="3">
    <source>
        <dbReference type="Pfam" id="PF00496"/>
    </source>
</evidence>
<feature type="region of interest" description="Disordered" evidence="1">
    <location>
        <begin position="30"/>
        <end position="49"/>
    </location>
</feature>
<sequence length="521" mass="55495">MMFLRLSRRITAAVAAATLLTGCSSGGADTAASPSAVSGTAPATTSHAASDTVRYAAPGSPSNATGDPHGLLPGESDLVRMALTYDVLTLPGPDGRTLPRLATAWEPDKSLTRWKITIRGDATFSDGRAVKAADALFSLRRMGEKAAENFGRMEMFDLDASKVLGDTVFELVTKKPYAEVGKALEGATFVVPEGSTDFTRPVPGSGPFRPAGGDAQAATFERNDDWWGPKPPSRRIEVRAVPDPQARGEALLSGQVDLAAAVPAALVKQHTENPSVKLVRRPGATLYPLVMRTDSKPFDDRRVREAVRLTLDREQLLQVAFLGFGEVGNDLLTPKDPTSPAGLPQRTRDVERARKLMAEAGYADGVDLTLHSTTAYPGMDSAATLIAQQLAEIGIRAKVKLAPADTYFSTVWGKEPFYLGYLGGIPFLDVVRVALKPGSATNETAWEDKTWHAGLEAALAEADEAERRTRLGELQARLRDEGGYAVWALSDRLDLAKPGLTGVPEGIGFSAGFIDQVALGG</sequence>
<evidence type="ECO:0000313" key="5">
    <source>
        <dbReference type="Proteomes" id="UP000077701"/>
    </source>
</evidence>
<comment type="caution">
    <text evidence="4">The sequence shown here is derived from an EMBL/GenBank/DDBJ whole genome shotgun (WGS) entry which is preliminary data.</text>
</comment>
<organism evidence="4 5">
    <name type="scientific">Planomonospora sphaerica</name>
    <dbReference type="NCBI Taxonomy" id="161355"/>
    <lineage>
        <taxon>Bacteria</taxon>
        <taxon>Bacillati</taxon>
        <taxon>Actinomycetota</taxon>
        <taxon>Actinomycetes</taxon>
        <taxon>Streptosporangiales</taxon>
        <taxon>Streptosporangiaceae</taxon>
        <taxon>Planomonospora</taxon>
    </lineage>
</organism>
<dbReference type="PROSITE" id="PS51257">
    <property type="entry name" value="PROKAR_LIPOPROTEIN"/>
    <property type="match status" value="1"/>
</dbReference>
<evidence type="ECO:0000256" key="2">
    <source>
        <dbReference type="SAM" id="SignalP"/>
    </source>
</evidence>
<evidence type="ECO:0000313" key="4">
    <source>
        <dbReference type="EMBL" id="GAT67390.1"/>
    </source>
</evidence>
<dbReference type="InterPro" id="IPR030678">
    <property type="entry name" value="Peptide/Ni-bd"/>
</dbReference>
<reference evidence="5" key="2">
    <citation type="submission" date="2016-04" db="EMBL/GenBank/DDBJ databases">
        <title>Planomonospora sphaerica JCM9374 whole genome shotgun sequence.</title>
        <authorList>
            <person name="Suzuki T."/>
            <person name="Dohra H."/>
            <person name="Kodani S."/>
        </authorList>
    </citation>
    <scope>NUCLEOTIDE SEQUENCE [LARGE SCALE GENOMIC DNA]</scope>
    <source>
        <strain evidence="5">JCM 9374</strain>
    </source>
</reference>
<dbReference type="PANTHER" id="PTHR30290:SF65">
    <property type="entry name" value="MONOACYL PHOSPHATIDYLINOSITOL TETRAMANNOSIDE-BINDING PROTEIN LPQW-RELATED"/>
    <property type="match status" value="1"/>
</dbReference>
<dbReference type="CDD" id="cd08503">
    <property type="entry name" value="PBP2_NikA_DppA_OppA_like_17"/>
    <property type="match status" value="1"/>
</dbReference>
<protein>
    <submittedName>
        <fullName evidence="4">ABC transporter substrate-binding protein</fullName>
    </submittedName>
</protein>
<dbReference type="Gene3D" id="3.40.190.10">
    <property type="entry name" value="Periplasmic binding protein-like II"/>
    <property type="match status" value="1"/>
</dbReference>
<name>A0A171CXU3_9ACTN</name>
<keyword evidence="5" id="KW-1185">Reference proteome</keyword>
<feature type="compositionally biased region" description="Polar residues" evidence="1">
    <location>
        <begin position="32"/>
        <end position="49"/>
    </location>
</feature>
<feature type="chain" id="PRO_5007905721" evidence="2">
    <location>
        <begin position="29"/>
        <end position="521"/>
    </location>
</feature>
<feature type="signal peptide" evidence="2">
    <location>
        <begin position="1"/>
        <end position="28"/>
    </location>
</feature>
<keyword evidence="2" id="KW-0732">Signal</keyword>
<dbReference type="InterPro" id="IPR000914">
    <property type="entry name" value="SBP_5_dom"/>
</dbReference>